<accession>A0ACC4C8W9</accession>
<reference evidence="1 2" key="1">
    <citation type="journal article" date="2024" name="Plant Biotechnol. J.">
        <title>Genome and CRISPR/Cas9 system of a widespread forest tree (Populus alba) in the world.</title>
        <authorList>
            <person name="Liu Y.J."/>
            <person name="Jiang P.F."/>
            <person name="Han X.M."/>
            <person name="Li X.Y."/>
            <person name="Wang H.M."/>
            <person name="Wang Y.J."/>
            <person name="Wang X.X."/>
            <person name="Zeng Q.Y."/>
        </authorList>
    </citation>
    <scope>NUCLEOTIDE SEQUENCE [LARGE SCALE GENOMIC DNA]</scope>
    <source>
        <strain evidence="2">cv. PAL-ZL1</strain>
    </source>
</reference>
<dbReference type="Proteomes" id="UP000309997">
    <property type="component" value="Unassembled WGS sequence"/>
</dbReference>
<organism evidence="1 2">
    <name type="scientific">Populus alba</name>
    <name type="common">White poplar</name>
    <dbReference type="NCBI Taxonomy" id="43335"/>
    <lineage>
        <taxon>Eukaryota</taxon>
        <taxon>Viridiplantae</taxon>
        <taxon>Streptophyta</taxon>
        <taxon>Embryophyta</taxon>
        <taxon>Tracheophyta</taxon>
        <taxon>Spermatophyta</taxon>
        <taxon>Magnoliopsida</taxon>
        <taxon>eudicotyledons</taxon>
        <taxon>Gunneridae</taxon>
        <taxon>Pentapetalae</taxon>
        <taxon>rosids</taxon>
        <taxon>fabids</taxon>
        <taxon>Malpighiales</taxon>
        <taxon>Salicaceae</taxon>
        <taxon>Saliceae</taxon>
        <taxon>Populus</taxon>
    </lineage>
</organism>
<comment type="caution">
    <text evidence="1">The sequence shown here is derived from an EMBL/GenBank/DDBJ whole genome shotgun (WGS) entry which is preliminary data.</text>
</comment>
<evidence type="ECO:0000313" key="1">
    <source>
        <dbReference type="EMBL" id="KAL3591401.1"/>
    </source>
</evidence>
<name>A0ACC4C8W9_POPAL</name>
<keyword evidence="2" id="KW-1185">Reference proteome</keyword>
<sequence length="956" mass="104899">MARLSCSECRASLLEPKERDWSAGTIDILILTLPYHTRAKSLSMASIIFFLLLALSFAASAQRQTNITLGSSLTPITNSSWLSPSGLYAFGFFRQRDGYSIGVFLSGISQKTVVWAATRDDAPVPSNATLLFTSEGRVILRSAQGDETPIVSASQQASLASMSDSGNFVLYNSDREIIWQSFDHPTDTLLPTQQLRAGAELVSPVSETELSTGIYRLKMQNDGNLVQYPVSTPDAPQYAYFASGTYWAGGNVTLNLDPDGRLYLLNSTGFNIENITAGGYHTKETINIMKLDADGIFRLYSQNLTVNGNWSAVWSSTSNKCDPKGSCGLNGYCVMKDQEAECTCLPGFEFVAQGNWTSGCERDFKAESCKDKNGSSTYNMEELSNTEWEDVSYSVLSSTTKDNCKQACLEDCNCEAALFTDGQYCRKQRLPLRFGRRNLESSNLAVVKVGRPISTMDNKEPITEKKNLGTGRTILIISGSFVAFGLAMVSIFGIIVYRYHAYKRVPNNDGTALNEGNAVDFMARLSCSECLARLLEPKERDWSAGTIDILILTLPYHTRAKSLSMASIIFFLLLALSFTASAQRQTNITLGSSLTPITNSSWLSPSGLYAFGFFRQRDGYSIGVFLSGISLQTVVWAARRDDAPVPSNATLLFTRNGRVVLTSAQGDAPPYAYFASGTYWAGANVTLNLDPDGRLYLLNPTGFNVKNITAGGYHTKETINMMKLDADGIFRLYSQNLTRNGNWSAVWSSTSDKCDPKGSCGLNGYCVLKDEEAECTCLPGFEFVAKGNWTSGCERDFSAESCKDKNGSSTYNMEELSNTEWEDVSYSVLSSTTKDNCKQACLEDCNCEAALFTDGQYCRKQRLPLRFGRTNLESSNLAVVKVGRPISTMDNKEPITEKKNLGTGRTILIISGSFVAFGLAMVSIFGIIVYRYHLLAYKRVPNNDGTALNEHLGASC</sequence>
<dbReference type="EMBL" id="RCHU02000005">
    <property type="protein sequence ID" value="KAL3591401.1"/>
    <property type="molecule type" value="Genomic_DNA"/>
</dbReference>
<evidence type="ECO:0000313" key="2">
    <source>
        <dbReference type="Proteomes" id="UP000309997"/>
    </source>
</evidence>
<proteinExistence type="predicted"/>
<gene>
    <name evidence="1" type="ORF">D5086_010041</name>
</gene>
<protein>
    <submittedName>
        <fullName evidence="1">Uncharacterized protein</fullName>
    </submittedName>
</protein>